<dbReference type="SUPFAM" id="SSF52540">
    <property type="entry name" value="P-loop containing nucleoside triphosphate hydrolases"/>
    <property type="match status" value="1"/>
</dbReference>
<evidence type="ECO:0000259" key="3">
    <source>
        <dbReference type="PROSITE" id="PS50045"/>
    </source>
</evidence>
<dbReference type="Pfam" id="PF06956">
    <property type="entry name" value="RtcR"/>
    <property type="match status" value="1"/>
</dbReference>
<dbReference type="RefSeq" id="WP_134243744.1">
    <property type="nucleotide sequence ID" value="NZ_SNTY01000014.1"/>
</dbReference>
<dbReference type="PROSITE" id="PS50045">
    <property type="entry name" value="SIGMA54_INTERACT_4"/>
    <property type="match status" value="1"/>
</dbReference>
<dbReference type="PIRSF" id="PIRSF037354">
    <property type="entry name" value="Txn_actvtr_RtcR"/>
    <property type="match status" value="1"/>
</dbReference>
<dbReference type="InterPro" id="IPR025943">
    <property type="entry name" value="Sigma_54_int_dom_ATP-bd_2"/>
</dbReference>
<evidence type="ECO:0000256" key="2">
    <source>
        <dbReference type="ARBA" id="ARBA00022840"/>
    </source>
</evidence>
<dbReference type="OrthoDB" id="9804019at2"/>
<gene>
    <name evidence="4" type="ORF">E2B99_04335</name>
</gene>
<proteinExistence type="predicted"/>
<keyword evidence="2" id="KW-0067">ATP-binding</keyword>
<keyword evidence="5" id="KW-1185">Reference proteome</keyword>
<dbReference type="InterPro" id="IPR009715">
    <property type="entry name" value="RtcR"/>
</dbReference>
<sequence>MTHKKTVVIGFVGATLDQGKKDDRWQRWRPTMSLLMHDDLVIDELVLLHDRQHRNLVNFLSEDMAQLSPQTQVTGAKVSVRDPWDFADVYGALYDFVKNYHFDTENYEYLLHITTGTHVAQICWYLLIEAGYLPAKLIQSSPNEYKTAQGQYRIIDLDLSKYDALNQRFENEQNANWQQLKANIATHNAAFNQLIEQVERVATRSSAPILIMGATGVGKSHLAKQIYQLKKEKFHLNGRFVDVNCATLRGDSAMSALFGHVKGAFTGAASARQGLLKSADGGILFLDEIGELGADEQAMLLKALEDKIFFPVGSDKEIQADFQLIAGTNCDLRQEVKAGRFREDLWARLNTWTFFLPALKDRSEDIAPNVQFELQRFANLHQRQLRFNRDALDAYLQFAKSEQAIWQGNFRDLTASVTRMATLANSSRISLPDVTQEIERLKQLWKTDVTDPALGDNALWKNQKLSTDATLLAQFLSNEQLMQIDEFDKIQLLGVIQVCQNSKTMAEAGRQLFAVSREQRSTTNDSDRVKKYLARFGLSWELLHSSS</sequence>
<dbReference type="NCBIfam" id="NF038308">
    <property type="entry name" value="RNA_repair_RtcR"/>
    <property type="match status" value="1"/>
</dbReference>
<dbReference type="InterPro" id="IPR058031">
    <property type="entry name" value="AAA_lid_NorR"/>
</dbReference>
<evidence type="ECO:0000313" key="5">
    <source>
        <dbReference type="Proteomes" id="UP000297834"/>
    </source>
</evidence>
<dbReference type="Proteomes" id="UP000297834">
    <property type="component" value="Unassembled WGS sequence"/>
</dbReference>
<dbReference type="EMBL" id="SNTY01000014">
    <property type="protein sequence ID" value="TEU29294.1"/>
    <property type="molecule type" value="Genomic_DNA"/>
</dbReference>
<evidence type="ECO:0000313" key="4">
    <source>
        <dbReference type="EMBL" id="TEU29294.1"/>
    </source>
</evidence>
<dbReference type="PANTHER" id="PTHR32071">
    <property type="entry name" value="TRANSCRIPTIONAL REGULATORY PROTEIN"/>
    <property type="match status" value="1"/>
</dbReference>
<dbReference type="PROSITE" id="PS00676">
    <property type="entry name" value="SIGMA54_INTERACT_2"/>
    <property type="match status" value="1"/>
</dbReference>
<dbReference type="InterPro" id="IPR027417">
    <property type="entry name" value="P-loop_NTPase"/>
</dbReference>
<feature type="domain" description="Sigma-54 factor interaction" evidence="3">
    <location>
        <begin position="184"/>
        <end position="422"/>
    </location>
</feature>
<dbReference type="InterPro" id="IPR003593">
    <property type="entry name" value="AAA+_ATPase"/>
</dbReference>
<dbReference type="PANTHER" id="PTHR32071:SF14">
    <property type="entry name" value="TRANSCRIPTIONAL REGULATORY PROTEIN RTCR"/>
    <property type="match status" value="1"/>
</dbReference>
<dbReference type="Gene3D" id="1.10.8.60">
    <property type="match status" value="1"/>
</dbReference>
<dbReference type="Pfam" id="PF25601">
    <property type="entry name" value="AAA_lid_14"/>
    <property type="match status" value="1"/>
</dbReference>
<reference evidence="4 5" key="1">
    <citation type="submission" date="2019-03" db="EMBL/GenBank/DDBJ databases">
        <title>Alkanindiges illinoisensis: a potential pathogenic isolated from ascites of a gastric cancer patient with abdominal metastasis.</title>
        <authorList>
            <person name="Hu X."/>
            <person name="Yang B."/>
            <person name="Yan X."/>
            <person name="Lin L."/>
            <person name="Zhao H."/>
            <person name="Zhou F."/>
            <person name="Su B."/>
            <person name="Chen J."/>
            <person name="Rui Y."/>
            <person name="Wang Q."/>
            <person name="Zheng L."/>
        </authorList>
    </citation>
    <scope>NUCLEOTIDE SEQUENCE [LARGE SCALE GENOMIC DNA]</scope>
    <source>
        <strain evidence="4 5">NFYY 23406</strain>
    </source>
</reference>
<dbReference type="GO" id="GO:0005524">
    <property type="term" value="F:ATP binding"/>
    <property type="evidence" value="ECO:0007669"/>
    <property type="project" value="UniProtKB-KW"/>
</dbReference>
<name>A0A4Y7XDM3_9GAMM</name>
<dbReference type="InterPro" id="IPR017183">
    <property type="entry name" value="Sigma54_dep_tscrpt_act_RtcR"/>
</dbReference>
<dbReference type="CDD" id="cd00009">
    <property type="entry name" value="AAA"/>
    <property type="match status" value="1"/>
</dbReference>
<dbReference type="SMART" id="SM00382">
    <property type="entry name" value="AAA"/>
    <property type="match status" value="1"/>
</dbReference>
<dbReference type="Pfam" id="PF00158">
    <property type="entry name" value="Sigma54_activat"/>
    <property type="match status" value="1"/>
</dbReference>
<dbReference type="STRING" id="1120977.GCA_000619845_02438"/>
<protein>
    <submittedName>
        <fullName evidence="4">AAA family ATPase</fullName>
    </submittedName>
</protein>
<comment type="caution">
    <text evidence="4">The sequence shown here is derived from an EMBL/GenBank/DDBJ whole genome shotgun (WGS) entry which is preliminary data.</text>
</comment>
<dbReference type="Gene3D" id="3.40.50.300">
    <property type="entry name" value="P-loop containing nucleotide triphosphate hydrolases"/>
    <property type="match status" value="1"/>
</dbReference>
<keyword evidence="1" id="KW-0547">Nucleotide-binding</keyword>
<dbReference type="InterPro" id="IPR002078">
    <property type="entry name" value="Sigma_54_int"/>
</dbReference>
<dbReference type="GO" id="GO:0003700">
    <property type="term" value="F:DNA-binding transcription factor activity"/>
    <property type="evidence" value="ECO:0007669"/>
    <property type="project" value="InterPro"/>
</dbReference>
<organism evidence="4 5">
    <name type="scientific">Alkanindiges illinoisensis</name>
    <dbReference type="NCBI Taxonomy" id="197183"/>
    <lineage>
        <taxon>Bacteria</taxon>
        <taxon>Pseudomonadati</taxon>
        <taxon>Pseudomonadota</taxon>
        <taxon>Gammaproteobacteria</taxon>
        <taxon>Moraxellales</taxon>
        <taxon>Moraxellaceae</taxon>
        <taxon>Alkanindiges</taxon>
    </lineage>
</organism>
<dbReference type="AlphaFoldDB" id="A0A4Y7XDM3"/>
<accession>A0A4Y7XDM3</accession>
<evidence type="ECO:0000256" key="1">
    <source>
        <dbReference type="ARBA" id="ARBA00022741"/>
    </source>
</evidence>